<name>A0A9P3PHC6_LYOSH</name>
<gene>
    <name evidence="3" type="ORF">LshimejAT787_0302630</name>
</gene>
<dbReference type="Proteomes" id="UP001063166">
    <property type="component" value="Unassembled WGS sequence"/>
</dbReference>
<keyword evidence="1" id="KW-0479">Metal-binding</keyword>
<dbReference type="AlphaFoldDB" id="A0A9P3PHC6"/>
<sequence>MPPSLPSLLPHKPALQDIDTTPEQLQAALDLAKVTSPDQTPIYICAFQNCFRLYPTRDRLMLHRKRDHDSQDDSLIITWNE</sequence>
<keyword evidence="4" id="KW-1185">Reference proteome</keyword>
<keyword evidence="1" id="KW-0863">Zinc-finger</keyword>
<evidence type="ECO:0000313" key="4">
    <source>
        <dbReference type="Proteomes" id="UP001063166"/>
    </source>
</evidence>
<comment type="caution">
    <text evidence="3">The sequence shown here is derived from an EMBL/GenBank/DDBJ whole genome shotgun (WGS) entry which is preliminary data.</text>
</comment>
<evidence type="ECO:0000256" key="1">
    <source>
        <dbReference type="PROSITE-ProRule" id="PRU00042"/>
    </source>
</evidence>
<dbReference type="PROSITE" id="PS00028">
    <property type="entry name" value="ZINC_FINGER_C2H2_1"/>
    <property type="match status" value="1"/>
</dbReference>
<reference evidence="3" key="1">
    <citation type="submission" date="2022-07" db="EMBL/GenBank/DDBJ databases">
        <title>The genome of Lyophyllum shimeji provides insight into the initial evolution of ectomycorrhizal fungal genome.</title>
        <authorList>
            <person name="Kobayashi Y."/>
            <person name="Shibata T."/>
            <person name="Hirakawa H."/>
            <person name="Shigenobu S."/>
            <person name="Nishiyama T."/>
            <person name="Yamada A."/>
            <person name="Hasebe M."/>
            <person name="Kawaguchi M."/>
        </authorList>
    </citation>
    <scope>NUCLEOTIDE SEQUENCE</scope>
    <source>
        <strain evidence="3">AT787</strain>
    </source>
</reference>
<dbReference type="InterPro" id="IPR013087">
    <property type="entry name" value="Znf_C2H2_type"/>
</dbReference>
<evidence type="ECO:0000259" key="2">
    <source>
        <dbReference type="PROSITE" id="PS50157"/>
    </source>
</evidence>
<feature type="domain" description="C2H2-type" evidence="2">
    <location>
        <begin position="43"/>
        <end position="73"/>
    </location>
</feature>
<dbReference type="OrthoDB" id="3222551at2759"/>
<protein>
    <submittedName>
        <fullName evidence="3">Zinc finger</fullName>
    </submittedName>
</protein>
<dbReference type="EMBL" id="BRPK01000003">
    <property type="protein sequence ID" value="GLB35975.1"/>
    <property type="molecule type" value="Genomic_DNA"/>
</dbReference>
<dbReference type="PROSITE" id="PS50157">
    <property type="entry name" value="ZINC_FINGER_C2H2_2"/>
    <property type="match status" value="1"/>
</dbReference>
<proteinExistence type="predicted"/>
<evidence type="ECO:0000313" key="3">
    <source>
        <dbReference type="EMBL" id="GLB35975.1"/>
    </source>
</evidence>
<dbReference type="GO" id="GO:0008270">
    <property type="term" value="F:zinc ion binding"/>
    <property type="evidence" value="ECO:0007669"/>
    <property type="project" value="UniProtKB-KW"/>
</dbReference>
<accession>A0A9P3PHC6</accession>
<keyword evidence="1" id="KW-0862">Zinc</keyword>
<organism evidence="3 4">
    <name type="scientific">Lyophyllum shimeji</name>
    <name type="common">Hon-shimeji</name>
    <name type="synonym">Tricholoma shimeji</name>
    <dbReference type="NCBI Taxonomy" id="47721"/>
    <lineage>
        <taxon>Eukaryota</taxon>
        <taxon>Fungi</taxon>
        <taxon>Dikarya</taxon>
        <taxon>Basidiomycota</taxon>
        <taxon>Agaricomycotina</taxon>
        <taxon>Agaricomycetes</taxon>
        <taxon>Agaricomycetidae</taxon>
        <taxon>Agaricales</taxon>
        <taxon>Tricholomatineae</taxon>
        <taxon>Lyophyllaceae</taxon>
        <taxon>Lyophyllum</taxon>
    </lineage>
</organism>